<accession>A0A0E9T7W0</accession>
<evidence type="ECO:0000313" key="1">
    <source>
        <dbReference type="EMBL" id="JAH49512.1"/>
    </source>
</evidence>
<reference evidence="1" key="1">
    <citation type="submission" date="2014-11" db="EMBL/GenBank/DDBJ databases">
        <authorList>
            <person name="Amaro Gonzalez C."/>
        </authorList>
    </citation>
    <scope>NUCLEOTIDE SEQUENCE</scope>
</reference>
<proteinExistence type="predicted"/>
<name>A0A0E9T7W0_ANGAN</name>
<sequence>MHSYWSTLLRELNKMLMLYILVARKYCLKFYKI</sequence>
<protein>
    <submittedName>
        <fullName evidence="1">Uncharacterized protein</fullName>
    </submittedName>
</protein>
<dbReference type="AlphaFoldDB" id="A0A0E9T7W0"/>
<reference evidence="1" key="2">
    <citation type="journal article" date="2015" name="Fish Shellfish Immunol.">
        <title>Early steps in the European eel (Anguilla anguilla)-Vibrio vulnificus interaction in the gills: Role of the RtxA13 toxin.</title>
        <authorList>
            <person name="Callol A."/>
            <person name="Pajuelo D."/>
            <person name="Ebbesson L."/>
            <person name="Teles M."/>
            <person name="MacKenzie S."/>
            <person name="Amaro C."/>
        </authorList>
    </citation>
    <scope>NUCLEOTIDE SEQUENCE</scope>
</reference>
<organism evidence="1">
    <name type="scientific">Anguilla anguilla</name>
    <name type="common">European freshwater eel</name>
    <name type="synonym">Muraena anguilla</name>
    <dbReference type="NCBI Taxonomy" id="7936"/>
    <lineage>
        <taxon>Eukaryota</taxon>
        <taxon>Metazoa</taxon>
        <taxon>Chordata</taxon>
        <taxon>Craniata</taxon>
        <taxon>Vertebrata</taxon>
        <taxon>Euteleostomi</taxon>
        <taxon>Actinopterygii</taxon>
        <taxon>Neopterygii</taxon>
        <taxon>Teleostei</taxon>
        <taxon>Anguilliformes</taxon>
        <taxon>Anguillidae</taxon>
        <taxon>Anguilla</taxon>
    </lineage>
</organism>
<dbReference type="EMBL" id="GBXM01059065">
    <property type="protein sequence ID" value="JAH49512.1"/>
    <property type="molecule type" value="Transcribed_RNA"/>
</dbReference>